<evidence type="ECO:0000313" key="3">
    <source>
        <dbReference type="Proteomes" id="UP000030108"/>
    </source>
</evidence>
<sequence length="230" mass="25760">MSRHKSQSPESDVSELEDALPSASNTRSRAAILRELKKRVHNQGLGVALAQYPGMTAEKILGPRPAKRRRIETVDPPATLNERIDAIKVALEQNNLTMADFIKATCAYDYGAQREKSEKGFKLSANDAEDAEEVRTWAKQIACQELLQEAKLMEDRHLLHTGSNSSTVEGLKEWSPTTVYNHLCEHMPYLVSILKAFIMDGKHVNKSKEDEIPIVGYISSWINSVDEEIA</sequence>
<feature type="region of interest" description="Disordered" evidence="1">
    <location>
        <begin position="1"/>
        <end position="25"/>
    </location>
</feature>
<accession>X8IX18</accession>
<comment type="caution">
    <text evidence="2">The sequence shown here is derived from an EMBL/GenBank/DDBJ whole genome shotgun (WGS) entry which is preliminary data.</text>
</comment>
<dbReference type="EMBL" id="JATN01000322">
    <property type="protein sequence ID" value="EUC54315.1"/>
    <property type="molecule type" value="Genomic_DNA"/>
</dbReference>
<name>X8IX18_9AGAM</name>
<dbReference type="Proteomes" id="UP000030108">
    <property type="component" value="Unassembled WGS sequence"/>
</dbReference>
<dbReference type="AlphaFoldDB" id="X8IX18"/>
<protein>
    <submittedName>
        <fullName evidence="2">Uncharacterized protein</fullName>
    </submittedName>
</protein>
<feature type="non-terminal residue" evidence="2">
    <location>
        <position position="230"/>
    </location>
</feature>
<dbReference type="OrthoDB" id="10531688at2759"/>
<gene>
    <name evidence="2" type="ORF">RSOL_037690</name>
</gene>
<organism evidence="2 3">
    <name type="scientific">Rhizoctonia solani AG-3 Rhs1AP</name>
    <dbReference type="NCBI Taxonomy" id="1086054"/>
    <lineage>
        <taxon>Eukaryota</taxon>
        <taxon>Fungi</taxon>
        <taxon>Dikarya</taxon>
        <taxon>Basidiomycota</taxon>
        <taxon>Agaricomycotina</taxon>
        <taxon>Agaricomycetes</taxon>
        <taxon>Cantharellales</taxon>
        <taxon>Ceratobasidiaceae</taxon>
        <taxon>Rhizoctonia</taxon>
    </lineage>
</organism>
<proteinExistence type="predicted"/>
<evidence type="ECO:0000256" key="1">
    <source>
        <dbReference type="SAM" id="MobiDB-lite"/>
    </source>
</evidence>
<reference evidence="3" key="1">
    <citation type="journal article" date="2014" name="Genome Announc.">
        <title>Draft genome sequence of the plant-pathogenic soil fungus Rhizoctonia solani anastomosis group 3 strain Rhs1AP.</title>
        <authorList>
            <person name="Cubeta M.A."/>
            <person name="Thomas E."/>
            <person name="Dean R.A."/>
            <person name="Jabaji S."/>
            <person name="Neate S.M."/>
            <person name="Tavantzis S."/>
            <person name="Toda T."/>
            <person name="Vilgalys R."/>
            <person name="Bharathan N."/>
            <person name="Fedorova-Abrams N."/>
            <person name="Pakala S.B."/>
            <person name="Pakala S.M."/>
            <person name="Zafar N."/>
            <person name="Joardar V."/>
            <person name="Losada L."/>
            <person name="Nierman W.C."/>
        </authorList>
    </citation>
    <scope>NUCLEOTIDE SEQUENCE [LARGE SCALE GENOMIC DNA]</scope>
    <source>
        <strain evidence="3">AG-3</strain>
    </source>
</reference>
<evidence type="ECO:0000313" key="2">
    <source>
        <dbReference type="EMBL" id="EUC54315.1"/>
    </source>
</evidence>